<dbReference type="EMBL" id="JWZX01001602">
    <property type="protein sequence ID" value="KOO33095.1"/>
    <property type="molecule type" value="Genomic_DNA"/>
</dbReference>
<organism evidence="4 5">
    <name type="scientific">Chrysochromulina tobinii</name>
    <dbReference type="NCBI Taxonomy" id="1460289"/>
    <lineage>
        <taxon>Eukaryota</taxon>
        <taxon>Haptista</taxon>
        <taxon>Haptophyta</taxon>
        <taxon>Prymnesiophyceae</taxon>
        <taxon>Prymnesiales</taxon>
        <taxon>Chrysochromulinaceae</taxon>
        <taxon>Chrysochromulina</taxon>
    </lineage>
</organism>
<feature type="coiled-coil region" evidence="1">
    <location>
        <begin position="441"/>
        <end position="482"/>
    </location>
</feature>
<accession>A0A0M0K2R3</accession>
<keyword evidence="3" id="KW-0812">Transmembrane</keyword>
<name>A0A0M0K2R3_9EUKA</name>
<feature type="coiled-coil region" evidence="1">
    <location>
        <begin position="103"/>
        <end position="153"/>
    </location>
</feature>
<feature type="region of interest" description="Disordered" evidence="2">
    <location>
        <begin position="395"/>
        <end position="428"/>
    </location>
</feature>
<feature type="region of interest" description="Disordered" evidence="2">
    <location>
        <begin position="961"/>
        <end position="1003"/>
    </location>
</feature>
<proteinExistence type="predicted"/>
<feature type="region of interest" description="Disordered" evidence="2">
    <location>
        <begin position="1164"/>
        <end position="1192"/>
    </location>
</feature>
<evidence type="ECO:0000256" key="1">
    <source>
        <dbReference type="SAM" id="Coils"/>
    </source>
</evidence>
<keyword evidence="3" id="KW-1133">Transmembrane helix</keyword>
<keyword evidence="1" id="KW-0175">Coiled coil</keyword>
<evidence type="ECO:0000256" key="2">
    <source>
        <dbReference type="SAM" id="MobiDB-lite"/>
    </source>
</evidence>
<feature type="region of interest" description="Disordered" evidence="2">
    <location>
        <begin position="1093"/>
        <end position="1134"/>
    </location>
</feature>
<comment type="caution">
    <text evidence="4">The sequence shown here is derived from an EMBL/GenBank/DDBJ whole genome shotgun (WGS) entry which is preliminary data.</text>
</comment>
<evidence type="ECO:0000313" key="5">
    <source>
        <dbReference type="Proteomes" id="UP000037460"/>
    </source>
</evidence>
<protein>
    <submittedName>
        <fullName evidence="4">Uncharacterized protein</fullName>
    </submittedName>
</protein>
<keyword evidence="5" id="KW-1185">Reference proteome</keyword>
<reference evidence="5" key="1">
    <citation type="journal article" date="2015" name="PLoS Genet.">
        <title>Genome Sequence and Transcriptome Analyses of Chrysochromulina tobin: Metabolic Tools for Enhanced Algal Fitness in the Prominent Order Prymnesiales (Haptophyceae).</title>
        <authorList>
            <person name="Hovde B.T."/>
            <person name="Deodato C.R."/>
            <person name="Hunsperger H.M."/>
            <person name="Ryken S.A."/>
            <person name="Yost W."/>
            <person name="Jha R.K."/>
            <person name="Patterson J."/>
            <person name="Monnat R.J. Jr."/>
            <person name="Barlow S.B."/>
            <person name="Starkenburg S.R."/>
            <person name="Cattolico R.A."/>
        </authorList>
    </citation>
    <scope>NUCLEOTIDE SEQUENCE</scope>
    <source>
        <strain evidence="5">CCMP291</strain>
    </source>
</reference>
<feature type="coiled-coil region" evidence="1">
    <location>
        <begin position="180"/>
        <end position="346"/>
    </location>
</feature>
<keyword evidence="3" id="KW-0472">Membrane</keyword>
<evidence type="ECO:0000313" key="4">
    <source>
        <dbReference type="EMBL" id="KOO33095.1"/>
    </source>
</evidence>
<feature type="coiled-coil region" evidence="1">
    <location>
        <begin position="682"/>
        <end position="709"/>
    </location>
</feature>
<sequence>MSEATAVDPLDVLESALRDAFSFLMTLLDEEDAVLLYRCRRLAEASPLLLESCDQRRSAIEEGIADKCERLWQAARVRLVDSIEQIRSTSVEAAKSEASKHFRAEAEERLEAARTAAAVRQQQFQIEKESSVREALRRRAEEDASTLAAAERLLREEAEAHRLRANRLIAESRGAMQVDIAKADARAAAAEAKAAAATDKFASLEDHVERLATRVGETSKQRDEAEAQLERIEARLMYEMSLRQTAEAQAEQAEAMRVQAERSVERAREEALNAPELLALQARVIDLEAEIAQAKKASAEYARKWEELDKKQSEFKRRAESAERELMRLRESGDELQAQLTRAELALKEPPPVLPVARTMSAKQVQKMASLSSADAIQADAAAVLEVRQSVLEDEMSKKSAKRAASPSKGGVAFEDGSDGSPTAKSSAVQKWQLGGKLAGVKSLELNMKTLVGKLLQEQQEKATIEAELAQSLATRDALEKTLEEAIASLATPLDEVQSTLRQVLPAPGESSALSAASGVPSQVEVEALREQVRQLEAIVRQLDAALSQANSGLTDRFLALQKDFFAAQKALETALSDKESAQQKARKAVAHADAMRLDAQEAGGMAQTAYHAIWTRAIQDAEMAQVQASIEAERKVQREAAQLKLVFAMRVQRAAGGLVKAKEAEMEAIIERVVSQAAVEAQRMAAIVQALQQQVDDSQAETALARQDAEAASVKLREFLGDGDAVAAAIASEAKARRELESKREMAAKKQADAAARREDEAKQAAALIVLNEEDEDEGDDPVMADMMRRIRVRLAEKEASLTHVTTERDVAVQERDVLRTNLDQMEEAYADGVGPLNPDMRKELRTTAAEVFGDLKAAGVYKGVVVLATALLKLHTEAARERTNMEKMQNSQQASSLRYRVGELENLLMLRDRQLNSLVLETQQRVGPIAGATKTDLLVLSKLSANDYYSAVSSASGVLPRAQGGAQSRPGSGVKSSHGLASSSRPGSARRLSPRDSPLPDAAASEMLASLSQAVELRPWRPASPSRPSSAACLHSSAACLSPTTNTNTCAGGGAGGTVISMGQPNLLPVQVGAGLPRPNSMPHIAVKRGGWGSGVASDPQLRPASAAGIGGGSDKPKRGPRPATAGGGRPIETVVTNAVQWLPSGNQHLYGASASLAFLSGQPAPSSSRPGTAHTRLRPSSGSSSVGSGVGRCANVALPTELAGTFVVRSASCIPPPRLGPGDQVLLMSVKQAKAVVAAPPLAKMAVHGPITSNLTSKLVNVEGSRELPSPLALAGSFCIVMVVTHLATAGYIAWNALSGRWSRYALCKNPDRTNHPQLYVDGALNFLKDVTLILLPALTW</sequence>
<dbReference type="Proteomes" id="UP000037460">
    <property type="component" value="Unassembled WGS sequence"/>
</dbReference>
<gene>
    <name evidence="4" type="ORF">Ctob_013423</name>
</gene>
<feature type="transmembrane region" description="Helical" evidence="3">
    <location>
        <begin position="1275"/>
        <end position="1298"/>
    </location>
</feature>
<evidence type="ECO:0000256" key="3">
    <source>
        <dbReference type="SAM" id="Phobius"/>
    </source>
</evidence>